<comment type="caution">
    <text evidence="1">The sequence shown here is derived from an EMBL/GenBank/DDBJ whole genome shotgun (WGS) entry which is preliminary data.</text>
</comment>
<protein>
    <recommendedName>
        <fullName evidence="3">DUF674 domain-containing protein</fullName>
    </recommendedName>
</protein>
<dbReference type="Proteomes" id="UP001172457">
    <property type="component" value="Chromosome 4"/>
</dbReference>
<proteinExistence type="predicted"/>
<evidence type="ECO:0008006" key="3">
    <source>
        <dbReference type="Google" id="ProtNLM"/>
    </source>
</evidence>
<dbReference type="PANTHER" id="PTHR33103">
    <property type="entry name" value="OS01G0153900 PROTEIN"/>
    <property type="match status" value="1"/>
</dbReference>
<sequence>MTNSEMTLKLLVNKRDRKVVFAEANKDFVDFLFYILTLPIGAITKLLAKEPLSGSLGDLYQSIENLNDNYILQTKTKDTVLDPKPLSYIPNQDLLLLPKDSPTHQKRFYMCSNTSRRCKYVTEEPKSVCPNCRYSMSDEANYVVAEAAKVAATAEVGFVKEVVTYMVRDDLVVQPMSTISAITLLNNLSIKEVSVLGEKEVHFGMAEALKLIKASMECKNVLTRVFLDSEEHVNIV</sequence>
<dbReference type="AlphaFoldDB" id="A0AA38TN15"/>
<dbReference type="InterPro" id="IPR007750">
    <property type="entry name" value="DUF674"/>
</dbReference>
<dbReference type="PANTHER" id="PTHR33103:SF26">
    <property type="entry name" value="DUF674 DOMAIN-CONTAINING PROTEIN"/>
    <property type="match status" value="1"/>
</dbReference>
<dbReference type="Pfam" id="PF05056">
    <property type="entry name" value="DUF674"/>
    <property type="match status" value="1"/>
</dbReference>
<keyword evidence="2" id="KW-1185">Reference proteome</keyword>
<gene>
    <name evidence="1" type="ORF">OSB04_017523</name>
</gene>
<name>A0AA38TN15_9ASTR</name>
<dbReference type="EMBL" id="JARYMX010000004">
    <property type="protein sequence ID" value="KAJ9553478.1"/>
    <property type="molecule type" value="Genomic_DNA"/>
</dbReference>
<organism evidence="1 2">
    <name type="scientific">Centaurea solstitialis</name>
    <name type="common">yellow star-thistle</name>
    <dbReference type="NCBI Taxonomy" id="347529"/>
    <lineage>
        <taxon>Eukaryota</taxon>
        <taxon>Viridiplantae</taxon>
        <taxon>Streptophyta</taxon>
        <taxon>Embryophyta</taxon>
        <taxon>Tracheophyta</taxon>
        <taxon>Spermatophyta</taxon>
        <taxon>Magnoliopsida</taxon>
        <taxon>eudicotyledons</taxon>
        <taxon>Gunneridae</taxon>
        <taxon>Pentapetalae</taxon>
        <taxon>asterids</taxon>
        <taxon>campanulids</taxon>
        <taxon>Asterales</taxon>
        <taxon>Asteraceae</taxon>
        <taxon>Carduoideae</taxon>
        <taxon>Cardueae</taxon>
        <taxon>Centaureinae</taxon>
        <taxon>Centaurea</taxon>
    </lineage>
</organism>
<evidence type="ECO:0000313" key="2">
    <source>
        <dbReference type="Proteomes" id="UP001172457"/>
    </source>
</evidence>
<reference evidence="1" key="1">
    <citation type="submission" date="2023-03" db="EMBL/GenBank/DDBJ databases">
        <title>Chromosome-scale reference genome and RAD-based genetic map of yellow starthistle (Centaurea solstitialis) reveal putative structural variation and QTLs associated with invader traits.</title>
        <authorList>
            <person name="Reatini B."/>
            <person name="Cang F.A."/>
            <person name="Jiang Q."/>
            <person name="Mckibben M.T.W."/>
            <person name="Barker M.S."/>
            <person name="Rieseberg L.H."/>
            <person name="Dlugosch K.M."/>
        </authorList>
    </citation>
    <scope>NUCLEOTIDE SEQUENCE</scope>
    <source>
        <strain evidence="1">CAN-66</strain>
        <tissue evidence="1">Leaf</tissue>
    </source>
</reference>
<accession>A0AA38TN15</accession>
<evidence type="ECO:0000313" key="1">
    <source>
        <dbReference type="EMBL" id="KAJ9553478.1"/>
    </source>
</evidence>